<feature type="transmembrane region" description="Helical" evidence="2">
    <location>
        <begin position="218"/>
        <end position="238"/>
    </location>
</feature>
<reference evidence="3 4" key="1">
    <citation type="journal article" name="Sci. Rep.">
        <title>Telomere-to-telomere assembled and centromere annotated genomes of the two main subspecies of the button mushroom Agaricus bisporus reveal especially polymorphic chromosome ends.</title>
        <authorList>
            <person name="Sonnenberg A.S.M."/>
            <person name="Sedaghat-Telgerd N."/>
            <person name="Lavrijssen B."/>
            <person name="Ohm R.A."/>
            <person name="Hendrickx P.M."/>
            <person name="Scholtmeijer K."/>
            <person name="Baars J.J.P."/>
            <person name="van Peer A."/>
        </authorList>
    </citation>
    <scope>NUCLEOTIDE SEQUENCE [LARGE SCALE GENOMIC DNA]</scope>
    <source>
        <strain evidence="3 4">H119_p4</strain>
    </source>
</reference>
<protein>
    <submittedName>
        <fullName evidence="3">Uncharacterized protein</fullName>
    </submittedName>
</protein>
<keyword evidence="2" id="KW-1133">Transmembrane helix</keyword>
<feature type="region of interest" description="Disordered" evidence="1">
    <location>
        <begin position="335"/>
        <end position="381"/>
    </location>
</feature>
<evidence type="ECO:0000313" key="4">
    <source>
        <dbReference type="Proteomes" id="UP000629468"/>
    </source>
</evidence>
<feature type="transmembrane region" description="Helical" evidence="2">
    <location>
        <begin position="25"/>
        <end position="47"/>
    </location>
</feature>
<feature type="region of interest" description="Disordered" evidence="1">
    <location>
        <begin position="298"/>
        <end position="320"/>
    </location>
</feature>
<sequence length="406" mass="45375">MASVLKLTRPTEETLGNPTTIYLKIWIYFNLIGNTILLPLIVLTFLFSKTAKRHPILINLCMTWIFSGVFSLLLFYKRQHDGPEPDLYLCIAQASLLPGIVPMWSVAVLEMIYYMLHTSRGPHLSSRWKGLPLAIVLSAPYIVHCSFTIGASLLALRNPDKVSRHLVFLKEQLDADFDLIVLFTLAVCVIIIILEVALAVIIYRSWRTRRSAGLPRELPVPVILFAATSGTVIFLIFGTQGDVFRAWRFWGKNDDSGFDPATGSLQPNPSLEIQSSSTNSLGAIFMSPRSNQRFSWHDRPIRQPVNPPPQSHRSSAMTFVRSRDGDEIEEIFGGLTGRNTTRLVNPSTTDEDRNGIQPRKSSKQPKSKTGEELGETHHSGWLKSVGEGRGFIHLGGKDLGRRVVVS</sequence>
<feature type="compositionally biased region" description="Polar residues" evidence="1">
    <location>
        <begin position="337"/>
        <end position="348"/>
    </location>
</feature>
<name>A0A8H7F4C6_AGABI</name>
<feature type="transmembrane region" description="Helical" evidence="2">
    <location>
        <begin position="96"/>
        <end position="116"/>
    </location>
</feature>
<feature type="transmembrane region" description="Helical" evidence="2">
    <location>
        <begin position="56"/>
        <end position="76"/>
    </location>
</feature>
<keyword evidence="2" id="KW-0472">Membrane</keyword>
<feature type="compositionally biased region" description="Basic and acidic residues" evidence="1">
    <location>
        <begin position="368"/>
        <end position="378"/>
    </location>
</feature>
<dbReference type="EMBL" id="JABXXO010000006">
    <property type="protein sequence ID" value="KAF7776645.1"/>
    <property type="molecule type" value="Genomic_DNA"/>
</dbReference>
<evidence type="ECO:0000256" key="2">
    <source>
        <dbReference type="SAM" id="Phobius"/>
    </source>
</evidence>
<accession>A0A8H7F4C6</accession>
<evidence type="ECO:0000313" key="3">
    <source>
        <dbReference type="EMBL" id="KAF7776645.1"/>
    </source>
</evidence>
<dbReference type="AlphaFoldDB" id="A0A8H7F4C6"/>
<feature type="transmembrane region" description="Helical" evidence="2">
    <location>
        <begin position="179"/>
        <end position="206"/>
    </location>
</feature>
<keyword evidence="2" id="KW-0812">Transmembrane</keyword>
<gene>
    <name evidence="3" type="ORF">Agabi119p4_5038</name>
</gene>
<feature type="transmembrane region" description="Helical" evidence="2">
    <location>
        <begin position="128"/>
        <end position="156"/>
    </location>
</feature>
<evidence type="ECO:0000256" key="1">
    <source>
        <dbReference type="SAM" id="MobiDB-lite"/>
    </source>
</evidence>
<dbReference type="Proteomes" id="UP000629468">
    <property type="component" value="Unassembled WGS sequence"/>
</dbReference>
<proteinExistence type="predicted"/>
<comment type="caution">
    <text evidence="3">The sequence shown here is derived from an EMBL/GenBank/DDBJ whole genome shotgun (WGS) entry which is preliminary data.</text>
</comment>
<organism evidence="3 4">
    <name type="scientific">Agaricus bisporus var. burnettii</name>
    <dbReference type="NCBI Taxonomy" id="192524"/>
    <lineage>
        <taxon>Eukaryota</taxon>
        <taxon>Fungi</taxon>
        <taxon>Dikarya</taxon>
        <taxon>Basidiomycota</taxon>
        <taxon>Agaricomycotina</taxon>
        <taxon>Agaricomycetes</taxon>
        <taxon>Agaricomycetidae</taxon>
        <taxon>Agaricales</taxon>
        <taxon>Agaricineae</taxon>
        <taxon>Agaricaceae</taxon>
        <taxon>Agaricus</taxon>
    </lineage>
</organism>